<organism evidence="12 13">
    <name type="scientific">Chryseosolibacter indicus</name>
    <dbReference type="NCBI Taxonomy" id="2782351"/>
    <lineage>
        <taxon>Bacteria</taxon>
        <taxon>Pseudomonadati</taxon>
        <taxon>Bacteroidota</taxon>
        <taxon>Cytophagia</taxon>
        <taxon>Cytophagales</taxon>
        <taxon>Chryseotaleaceae</taxon>
        <taxon>Chryseosolibacter</taxon>
    </lineage>
</organism>
<keyword evidence="5" id="KW-0547">Nucleotide-binding</keyword>
<dbReference type="GO" id="GO:0003883">
    <property type="term" value="F:CTP synthase activity"/>
    <property type="evidence" value="ECO:0007669"/>
    <property type="project" value="UniProtKB-EC"/>
</dbReference>
<dbReference type="InterPro" id="IPR027417">
    <property type="entry name" value="P-loop_NTPase"/>
</dbReference>
<comment type="caution">
    <text evidence="12">The sequence shown here is derived from an EMBL/GenBank/DDBJ whole genome shotgun (WGS) entry which is preliminary data.</text>
</comment>
<evidence type="ECO:0000256" key="4">
    <source>
        <dbReference type="ARBA" id="ARBA00022598"/>
    </source>
</evidence>
<dbReference type="Pfam" id="PF00117">
    <property type="entry name" value="GATase"/>
    <property type="match status" value="1"/>
</dbReference>
<keyword evidence="13" id="KW-1185">Reference proteome</keyword>
<evidence type="ECO:0000313" key="12">
    <source>
        <dbReference type="EMBL" id="MBT1706512.1"/>
    </source>
</evidence>
<evidence type="ECO:0000256" key="7">
    <source>
        <dbReference type="ARBA" id="ARBA00022962"/>
    </source>
</evidence>
<dbReference type="InterPro" id="IPR029062">
    <property type="entry name" value="Class_I_gatase-like"/>
</dbReference>
<dbReference type="HAMAP" id="MF_01227">
    <property type="entry name" value="PyrG"/>
    <property type="match status" value="1"/>
</dbReference>
<evidence type="ECO:0000256" key="5">
    <source>
        <dbReference type="ARBA" id="ARBA00022741"/>
    </source>
</evidence>
<accession>A0ABS5VYL1</accession>
<gene>
    <name evidence="12" type="ORF">KK060_24780</name>
</gene>
<dbReference type="PANTHER" id="PTHR11550:SF0">
    <property type="entry name" value="CTP SYNTHASE-RELATED"/>
    <property type="match status" value="1"/>
</dbReference>
<dbReference type="Proteomes" id="UP000772618">
    <property type="component" value="Unassembled WGS sequence"/>
</dbReference>
<evidence type="ECO:0000256" key="9">
    <source>
        <dbReference type="ARBA" id="ARBA00047781"/>
    </source>
</evidence>
<dbReference type="InterPro" id="IPR033828">
    <property type="entry name" value="GATase1_CTP_Synthase"/>
</dbReference>
<dbReference type="EC" id="6.3.4.2" evidence="3"/>
<comment type="similarity">
    <text evidence="2">Belongs to the CTP synthase family.</text>
</comment>
<keyword evidence="4 12" id="KW-0436">Ligase</keyword>
<dbReference type="InterPro" id="IPR017456">
    <property type="entry name" value="CTP_synthase_N"/>
</dbReference>
<dbReference type="EMBL" id="JAHESD010000130">
    <property type="protein sequence ID" value="MBT1706512.1"/>
    <property type="molecule type" value="Genomic_DNA"/>
</dbReference>
<evidence type="ECO:0000256" key="8">
    <source>
        <dbReference type="ARBA" id="ARBA00022975"/>
    </source>
</evidence>
<comment type="pathway">
    <text evidence="1">Pyrimidine metabolism; CTP biosynthesis via de novo pathway; CTP from UDP: step 2/2.</text>
</comment>
<dbReference type="CDD" id="cd01746">
    <property type="entry name" value="GATase1_CTP_Synthase"/>
    <property type="match status" value="1"/>
</dbReference>
<dbReference type="NCBIfam" id="NF003792">
    <property type="entry name" value="PRK05380.1"/>
    <property type="match status" value="1"/>
</dbReference>
<dbReference type="Gene3D" id="3.40.50.300">
    <property type="entry name" value="P-loop containing nucleotide triphosphate hydrolases"/>
    <property type="match status" value="1"/>
</dbReference>
<keyword evidence="6" id="KW-0067">ATP-binding</keyword>
<dbReference type="PROSITE" id="PS51273">
    <property type="entry name" value="GATASE_TYPE_1"/>
    <property type="match status" value="1"/>
</dbReference>
<evidence type="ECO:0000259" key="11">
    <source>
        <dbReference type="Pfam" id="PF06418"/>
    </source>
</evidence>
<dbReference type="InterPro" id="IPR017926">
    <property type="entry name" value="GATASE"/>
</dbReference>
<name>A0ABS5VYL1_9BACT</name>
<dbReference type="RefSeq" id="WP_254157908.1">
    <property type="nucleotide sequence ID" value="NZ_JAHESD010000130.1"/>
</dbReference>
<protein>
    <recommendedName>
        <fullName evidence="3">CTP synthase (glutamine hydrolyzing)</fullName>
        <ecNumber evidence="3">6.3.4.2</ecNumber>
    </recommendedName>
</protein>
<evidence type="ECO:0000313" key="13">
    <source>
        <dbReference type="Proteomes" id="UP000772618"/>
    </source>
</evidence>
<evidence type="ECO:0000256" key="2">
    <source>
        <dbReference type="ARBA" id="ARBA00007533"/>
    </source>
</evidence>
<dbReference type="Gene3D" id="3.40.50.880">
    <property type="match status" value="1"/>
</dbReference>
<evidence type="ECO:0000259" key="10">
    <source>
        <dbReference type="Pfam" id="PF00117"/>
    </source>
</evidence>
<keyword evidence="7" id="KW-0315">Glutamine amidotransferase</keyword>
<dbReference type="SUPFAM" id="SSF52540">
    <property type="entry name" value="P-loop containing nucleoside triphosphate hydrolases"/>
    <property type="match status" value="1"/>
</dbReference>
<feature type="non-terminal residue" evidence="12">
    <location>
        <position position="1"/>
    </location>
</feature>
<dbReference type="Pfam" id="PF06418">
    <property type="entry name" value="CTP_synth_N"/>
    <property type="match status" value="1"/>
</dbReference>
<evidence type="ECO:0000256" key="1">
    <source>
        <dbReference type="ARBA" id="ARBA00005171"/>
    </source>
</evidence>
<evidence type="ECO:0000256" key="6">
    <source>
        <dbReference type="ARBA" id="ARBA00022840"/>
    </source>
</evidence>
<reference evidence="12 13" key="1">
    <citation type="submission" date="2021-05" db="EMBL/GenBank/DDBJ databases">
        <title>A Polyphasic approach of four new species of the genus Ohtaekwangia: Ohtaekwangia histidinii sp. nov., Ohtaekwangia cretensis sp. nov., Ohtaekwangia indiensis sp. nov., Ohtaekwangia reichenbachii sp. nov. from diverse environment.</title>
        <authorList>
            <person name="Octaviana S."/>
        </authorList>
    </citation>
    <scope>NUCLEOTIDE SEQUENCE [LARGE SCALE GENOMIC DNA]</scope>
    <source>
        <strain evidence="12 13">PWU20</strain>
    </source>
</reference>
<dbReference type="InterPro" id="IPR004468">
    <property type="entry name" value="CTP_synthase"/>
</dbReference>
<proteinExistence type="inferred from homology"/>
<dbReference type="PANTHER" id="PTHR11550">
    <property type="entry name" value="CTP SYNTHASE"/>
    <property type="match status" value="1"/>
</dbReference>
<evidence type="ECO:0000256" key="3">
    <source>
        <dbReference type="ARBA" id="ARBA00012291"/>
    </source>
</evidence>
<dbReference type="NCBIfam" id="TIGR00337">
    <property type="entry name" value="PyrG"/>
    <property type="match status" value="1"/>
</dbReference>
<comment type="catalytic activity">
    <reaction evidence="9">
        <text>UTP + L-glutamine + ATP + H2O = CTP + L-glutamate + ADP + phosphate + 2 H(+)</text>
        <dbReference type="Rhea" id="RHEA:26426"/>
        <dbReference type="ChEBI" id="CHEBI:15377"/>
        <dbReference type="ChEBI" id="CHEBI:15378"/>
        <dbReference type="ChEBI" id="CHEBI:29985"/>
        <dbReference type="ChEBI" id="CHEBI:30616"/>
        <dbReference type="ChEBI" id="CHEBI:37563"/>
        <dbReference type="ChEBI" id="CHEBI:43474"/>
        <dbReference type="ChEBI" id="CHEBI:46398"/>
        <dbReference type="ChEBI" id="CHEBI:58359"/>
        <dbReference type="ChEBI" id="CHEBI:456216"/>
        <dbReference type="EC" id="6.3.4.2"/>
    </reaction>
</comment>
<feature type="domain" description="Glutamine amidotransferase" evidence="10">
    <location>
        <begin position="300"/>
        <end position="523"/>
    </location>
</feature>
<feature type="domain" description="CTP synthase N-terminal" evidence="11">
    <location>
        <begin position="1"/>
        <end position="263"/>
    </location>
</feature>
<dbReference type="SUPFAM" id="SSF52317">
    <property type="entry name" value="Class I glutamine amidotransferase-like"/>
    <property type="match status" value="1"/>
</dbReference>
<sequence length="533" mass="59630">YIFVTGGVTSSLGKGIIAASLGKLLQARGFKVTIQKFDPYINIDPGTLNPYEHGECYVTDDGAETDLDLGHYERFLNISTSRANNITTGRIYHNVITKERQGEYLGKTVQVVPHITDEIKRNIFLLGESGEYDFVITEIGGSVGDIESLPYIEAVRQVRWDLGANNALVIHLTLIPYLKAAKELKTKPTQHSVKELLAEGIQPDILVCRTEMPLPIELRKKLALFCNVHLNSVIESIDADTIYDVPLLMKREKLDERVLTKLKVHSKHEPDLEQWKTFLGKLKSPTEEINIGLVGKYVSLPDAYKSIVEAFVHAGAQNDCKVKLHWISSEDISAETVQNVLKGLDGILVAPGFGERGMEGKIQAIKWVRENKIPFFGICLGMQCAVVEFSRHVLGLEASSTELNPKTKNPVIDMMEEQKKITIKGGTMRLGSYTCKLKKGSKAHAAYGESLIQERHRHRYEFNNSYLEQIENAGLRAVGVNPDSALVEVVELKDHPWFVGVQYHPELKSTVLNPHPLFVKFVEASLNYKKSIS</sequence>
<keyword evidence="8" id="KW-0665">Pyrimidine biosynthesis</keyword>
<dbReference type="CDD" id="cd03113">
    <property type="entry name" value="CTPS_N"/>
    <property type="match status" value="1"/>
</dbReference>